<protein>
    <submittedName>
        <fullName evidence="1">Uncharacterized protein</fullName>
    </submittedName>
</protein>
<dbReference type="KEGG" id="bam:Bamb_5287"/>
<gene>
    <name evidence="1" type="ordered locus">Bamb_5287</name>
</gene>
<dbReference type="EMBL" id="CP000441">
    <property type="protein sequence ID" value="ABI90834.1"/>
    <property type="molecule type" value="Genomic_DNA"/>
</dbReference>
<reference evidence="1" key="1">
    <citation type="submission" date="2006-08" db="EMBL/GenBank/DDBJ databases">
        <title>Complete sequence of Chromosome 2 of Burkholderia cepacia AMMD.</title>
        <authorList>
            <consortium name="US DOE Joint Genome Institute"/>
            <person name="Copeland A."/>
            <person name="Lucas S."/>
            <person name="Lapidus A."/>
            <person name="Barry K."/>
            <person name="Detter J.C."/>
            <person name="Glavina del Rio T."/>
            <person name="Hammon N."/>
            <person name="Israni S."/>
            <person name="Pitluck S."/>
            <person name="Bruce D."/>
            <person name="Chain P."/>
            <person name="Malfatti S."/>
            <person name="Shin M."/>
            <person name="Vergez L."/>
            <person name="Schmutz J."/>
            <person name="Larimer F."/>
            <person name="Land M."/>
            <person name="Hauser L."/>
            <person name="Kyrpides N."/>
            <person name="Kim E."/>
            <person name="Parke J."/>
            <person name="Coenye T."/>
            <person name="Konstantinidis K."/>
            <person name="Ramette A."/>
            <person name="Tiedje J."/>
            <person name="Richardson P."/>
        </authorList>
    </citation>
    <scope>NUCLEOTIDE SEQUENCE</scope>
    <source>
        <strain evidence="1">AMMD</strain>
    </source>
</reference>
<organism evidence="1 2">
    <name type="scientific">Burkholderia ambifaria (strain ATCC BAA-244 / DSM 16087 / CCUG 44356 / LMG 19182 / AMMD)</name>
    <name type="common">Burkholderia cepacia (strain AMMD)</name>
    <dbReference type="NCBI Taxonomy" id="339670"/>
    <lineage>
        <taxon>Bacteria</taxon>
        <taxon>Pseudomonadati</taxon>
        <taxon>Pseudomonadota</taxon>
        <taxon>Betaproteobacteria</taxon>
        <taxon>Burkholderiales</taxon>
        <taxon>Burkholderiaceae</taxon>
        <taxon>Burkholderia</taxon>
        <taxon>Burkholderia cepacia complex</taxon>
    </lineage>
</organism>
<name>Q0B4T9_BURCM</name>
<keyword evidence="2" id="KW-1185">Reference proteome</keyword>
<proteinExistence type="predicted"/>
<evidence type="ECO:0000313" key="2">
    <source>
        <dbReference type="Proteomes" id="UP000000662"/>
    </source>
</evidence>
<evidence type="ECO:0000313" key="1">
    <source>
        <dbReference type="EMBL" id="ABI90834.1"/>
    </source>
</evidence>
<sequence length="83" mass="9821">MALTRCMTDTDANNLRKRMELRLRRDNVDCTITNYVGTALKFALAYANEQERDKRVGDRMLMHRSRDTHIRPFLCRKLECVTT</sequence>
<accession>Q0B4T9</accession>
<dbReference type="Proteomes" id="UP000000662">
    <property type="component" value="Chromosome 2"/>
</dbReference>
<dbReference type="AlphaFoldDB" id="Q0B4T9"/>